<dbReference type="InterPro" id="IPR013783">
    <property type="entry name" value="Ig-like_fold"/>
</dbReference>
<feature type="domain" description="PKD" evidence="4">
    <location>
        <begin position="136"/>
        <end position="198"/>
    </location>
</feature>
<gene>
    <name evidence="5" type="ORF">FHW36_1011539</name>
</gene>
<dbReference type="GO" id="GO:0005886">
    <property type="term" value="C:plasma membrane"/>
    <property type="evidence" value="ECO:0007669"/>
    <property type="project" value="TreeGrafter"/>
</dbReference>
<dbReference type="InterPro" id="IPR000601">
    <property type="entry name" value="PKD_dom"/>
</dbReference>
<dbReference type="Gene3D" id="2.60.40.10">
    <property type="entry name" value="Immunoglobulins"/>
    <property type="match status" value="8"/>
</dbReference>
<feature type="domain" description="PKD" evidence="4">
    <location>
        <begin position="534"/>
        <end position="616"/>
    </location>
</feature>
<evidence type="ECO:0000313" key="6">
    <source>
        <dbReference type="Proteomes" id="UP000320811"/>
    </source>
</evidence>
<feature type="domain" description="PKD" evidence="4">
    <location>
        <begin position="195"/>
        <end position="263"/>
    </location>
</feature>
<feature type="domain" description="PKD" evidence="4">
    <location>
        <begin position="29"/>
        <end position="90"/>
    </location>
</feature>
<evidence type="ECO:0000259" key="4">
    <source>
        <dbReference type="PROSITE" id="PS50093"/>
    </source>
</evidence>
<evidence type="ECO:0000313" key="5">
    <source>
        <dbReference type="EMBL" id="TWF45608.1"/>
    </source>
</evidence>
<feature type="signal peptide" evidence="3">
    <location>
        <begin position="1"/>
        <end position="26"/>
    </location>
</feature>
<accession>A0A561Q5H1</accession>
<keyword evidence="2" id="KW-0325">Glycoprotein</keyword>
<dbReference type="InterPro" id="IPR045219">
    <property type="entry name" value="PKAT"/>
</dbReference>
<dbReference type="EMBL" id="VIWO01000001">
    <property type="protein sequence ID" value="TWF45608.1"/>
    <property type="molecule type" value="Genomic_DNA"/>
</dbReference>
<dbReference type="RefSeq" id="WP_145664816.1">
    <property type="nucleotide sequence ID" value="NZ_VIWO01000001.1"/>
</dbReference>
<comment type="caution">
    <text evidence="5">The sequence shown here is derived from an EMBL/GenBank/DDBJ whole genome shotgun (WGS) entry which is preliminary data.</text>
</comment>
<dbReference type="PROSITE" id="PS50093">
    <property type="entry name" value="PKD"/>
    <property type="match status" value="7"/>
</dbReference>
<organism evidence="5 6">
    <name type="scientific">Chitinophaga polysaccharea</name>
    <dbReference type="NCBI Taxonomy" id="1293035"/>
    <lineage>
        <taxon>Bacteria</taxon>
        <taxon>Pseudomonadati</taxon>
        <taxon>Bacteroidota</taxon>
        <taxon>Chitinophagia</taxon>
        <taxon>Chitinophagales</taxon>
        <taxon>Chitinophagaceae</taxon>
        <taxon>Chitinophaga</taxon>
    </lineage>
</organism>
<dbReference type="NCBIfam" id="TIGR04131">
    <property type="entry name" value="Bac_Flav_CTERM"/>
    <property type="match status" value="1"/>
</dbReference>
<name>A0A561Q5H1_9BACT</name>
<dbReference type="AlphaFoldDB" id="A0A561Q5H1"/>
<feature type="domain" description="PKD" evidence="4">
    <location>
        <begin position="478"/>
        <end position="512"/>
    </location>
</feature>
<dbReference type="Pfam" id="PF00801">
    <property type="entry name" value="PKD"/>
    <property type="match status" value="1"/>
</dbReference>
<evidence type="ECO:0000256" key="2">
    <source>
        <dbReference type="ARBA" id="ARBA00023180"/>
    </source>
</evidence>
<dbReference type="SMART" id="SM00089">
    <property type="entry name" value="PKD"/>
    <property type="match status" value="7"/>
</dbReference>
<proteinExistence type="predicted"/>
<dbReference type="PANTHER" id="PTHR11861">
    <property type="entry name" value="MELANOCYTE PROTEIN PMEL 17-RELATED"/>
    <property type="match status" value="1"/>
</dbReference>
<reference evidence="5 6" key="1">
    <citation type="submission" date="2019-06" db="EMBL/GenBank/DDBJ databases">
        <title>Sorghum-associated microbial communities from plants grown in Nebraska, USA.</title>
        <authorList>
            <person name="Schachtman D."/>
        </authorList>
    </citation>
    <scope>NUCLEOTIDE SEQUENCE [LARGE SCALE GENOMIC DNA]</scope>
    <source>
        <strain evidence="5 6">1209</strain>
    </source>
</reference>
<dbReference type="Pfam" id="PF18911">
    <property type="entry name" value="PKD_4"/>
    <property type="match status" value="5"/>
</dbReference>
<evidence type="ECO:0000256" key="3">
    <source>
        <dbReference type="SAM" id="SignalP"/>
    </source>
</evidence>
<dbReference type="CDD" id="cd00146">
    <property type="entry name" value="PKD"/>
    <property type="match status" value="6"/>
</dbReference>
<keyword evidence="6" id="KW-1185">Reference proteome</keyword>
<dbReference type="InterPro" id="IPR026341">
    <property type="entry name" value="T9SS_type_B"/>
</dbReference>
<protein>
    <submittedName>
        <fullName evidence="5">Gliding motility-associated-like protein</fullName>
    </submittedName>
</protein>
<evidence type="ECO:0000256" key="1">
    <source>
        <dbReference type="ARBA" id="ARBA00022729"/>
    </source>
</evidence>
<dbReference type="Pfam" id="PF13585">
    <property type="entry name" value="CHU_C"/>
    <property type="match status" value="1"/>
</dbReference>
<dbReference type="SUPFAM" id="SSF49299">
    <property type="entry name" value="PKD domain"/>
    <property type="match status" value="7"/>
</dbReference>
<feature type="domain" description="PKD" evidence="4">
    <location>
        <begin position="313"/>
        <end position="350"/>
    </location>
</feature>
<feature type="domain" description="PKD" evidence="4">
    <location>
        <begin position="365"/>
        <end position="432"/>
    </location>
</feature>
<dbReference type="OrthoDB" id="7794186at2"/>
<dbReference type="InterPro" id="IPR035986">
    <property type="entry name" value="PKD_dom_sf"/>
</dbReference>
<dbReference type="InterPro" id="IPR022409">
    <property type="entry name" value="PKD/Chitinase_dom"/>
</dbReference>
<dbReference type="PANTHER" id="PTHR11861:SF8">
    <property type="entry name" value="PKD DOMAIN-CONTAINING PROTEIN"/>
    <property type="match status" value="1"/>
</dbReference>
<keyword evidence="1 3" id="KW-0732">Signal</keyword>
<dbReference type="Proteomes" id="UP000320811">
    <property type="component" value="Unassembled WGS sequence"/>
</dbReference>
<sequence>MKSLQATCLRTFLLIASLLPANNLLAQKADFTYTASPGNLCTPVTLTLKNNSTGTPIAYNWDFGDGRTSHDPEPQITYTNGGPVKITLEAQYKVNGGIITSTYWRDIILGSTPVVNFSADITKSCKAYTANFTDATPGAANRTWDFGDGTVVTTSNAYMPHNYTQAGKYDVTLTVTNSNGCTGTLKKTAYIDISLPSLDLATPLSGCVPYTAVFNGLSSNDMNDPVISYAWNFGDGNTQTTNGGNVSHVYTQTGTYNVGVTITTQNQCVVTKSFDKFVHTGNPPSNVGFTVSPTSSCVGEPVRLLANANFADTYSWDFGDGTTSEGSNNDIKHSFATNGTLTVQMKAGSNGCFTAAPPATVVITGPVSHFSLMRDCTDKSKFIFTNQSTGINANSTFEWDFGDNTPVVNTRDAAHNYTTPGNYTVRLTIGENGTNCSHSSFQTIYYFKADFTSGVSSICRGSNATYEVLNVPLALVSSYTWQLGDGTVYTTTDQSYVKTWTMAGTFNNKLTIRYKDPAYCDDIVFKPNDISILAPIANFTTSWPTCAGQPVSFTNTTVTSPNIPITDWFWELGNGQTAKSQTPPGTKYTTSGPQQVKLVVTDARNCKDSITQTVNINATPFVKASAQQAKICEGNSVSLNALSDGTVQWLSGAGLSCTSCTDPVATPLVNTRYLVQATNAKGCTVFDSTDVAVVPKVNLTVSKDTIACYGTSVQLKASGAAIYNWTPVTGLTSNTIANPITTPIADITYQVTGTNDPLCPMSAPLSVKVAVKPVPQVSAGKDQTLTVGDVVKLMASGSADIVQWKWSPEDYLDNPSSPYVTAAVRKPMTYSVTGTNQFGCSKSDVVKIDLICNTDVIFIPNTFSPNGDGQNDVFYPRGKGISMIKSFRIFNRWGQEVYHRERINIDDITTGWNGTLNGKPQPADVYIYFIEAYCDTNDFFQLKGNVTLLR</sequence>
<feature type="chain" id="PRO_5021864441" evidence="3">
    <location>
        <begin position="27"/>
        <end position="950"/>
    </location>
</feature>